<keyword evidence="5" id="KW-0288">FMN</keyword>
<name>A0AAE0DQN3_9LECA</name>
<organism evidence="11 12">
    <name type="scientific">Lepraria neglecta</name>
    <dbReference type="NCBI Taxonomy" id="209136"/>
    <lineage>
        <taxon>Eukaryota</taxon>
        <taxon>Fungi</taxon>
        <taxon>Dikarya</taxon>
        <taxon>Ascomycota</taxon>
        <taxon>Pezizomycotina</taxon>
        <taxon>Lecanoromycetes</taxon>
        <taxon>OSLEUM clade</taxon>
        <taxon>Lecanoromycetidae</taxon>
        <taxon>Lecanorales</taxon>
        <taxon>Lecanorineae</taxon>
        <taxon>Stereocaulaceae</taxon>
        <taxon>Lepraria</taxon>
    </lineage>
</organism>
<evidence type="ECO:0000313" key="12">
    <source>
        <dbReference type="Proteomes" id="UP001276659"/>
    </source>
</evidence>
<dbReference type="GO" id="GO:0004517">
    <property type="term" value="F:nitric-oxide synthase activity"/>
    <property type="evidence" value="ECO:0007669"/>
    <property type="project" value="UniProtKB-EC"/>
</dbReference>
<dbReference type="EC" id="1.14.13.39" evidence="3"/>
<dbReference type="EMBL" id="JASNWA010000004">
    <property type="protein sequence ID" value="KAK3176430.1"/>
    <property type="molecule type" value="Genomic_DNA"/>
</dbReference>
<evidence type="ECO:0000256" key="4">
    <source>
        <dbReference type="ARBA" id="ARBA00022617"/>
    </source>
</evidence>
<evidence type="ECO:0000256" key="9">
    <source>
        <dbReference type="ARBA" id="ARBA00023004"/>
    </source>
</evidence>
<keyword evidence="7" id="KW-0112">Calmodulin-binding</keyword>
<dbReference type="PANTHER" id="PTHR43410">
    <property type="entry name" value="NITRIC OXIDE SYNTHASE OXYGENASE"/>
    <property type="match status" value="1"/>
</dbReference>
<dbReference type="PANTHER" id="PTHR43410:SF1">
    <property type="entry name" value="NITRIC OXIDE SYNTHASE"/>
    <property type="match status" value="1"/>
</dbReference>
<dbReference type="Gene3D" id="3.90.340.10">
    <property type="entry name" value="Nitric Oxide Synthase, Chain A, domain 1"/>
    <property type="match status" value="1"/>
</dbReference>
<sequence length="251" mass="28339">MSRRPSIAATLQSHATNNTGNIAKCLFMNAEHQLIKEKHRALASTRCTRDICQPSRAIHTDEPRVGENRSLESVCQDADDFLRDIYDEGFFPNEKPLEARLQAVHAEILYGAIEGVARGDKIQTRLGGNWTQTYEELEFGLRRAWRNARKCITRNHAEELKLCDLRSVTSSEEMAKELLRNAVEAFNEGRIEPTAFVFPPRTIDSRGPMIWNNQILDFAGYEMEDGTILGDPANVDLTNAVIDLGWTPPQP</sequence>
<evidence type="ECO:0000256" key="6">
    <source>
        <dbReference type="ARBA" id="ARBA00022723"/>
    </source>
</evidence>
<evidence type="ECO:0000313" key="11">
    <source>
        <dbReference type="EMBL" id="KAK3176430.1"/>
    </source>
</evidence>
<evidence type="ECO:0000256" key="3">
    <source>
        <dbReference type="ARBA" id="ARBA00012989"/>
    </source>
</evidence>
<dbReference type="InterPro" id="IPR044943">
    <property type="entry name" value="NOS_dom_1"/>
</dbReference>
<dbReference type="GO" id="GO:0006809">
    <property type="term" value="P:nitric oxide biosynthetic process"/>
    <property type="evidence" value="ECO:0007669"/>
    <property type="project" value="InterPro"/>
</dbReference>
<evidence type="ECO:0000256" key="2">
    <source>
        <dbReference type="ARBA" id="ARBA00006267"/>
    </source>
</evidence>
<feature type="domain" description="Nitric oxide synthase (NOS)" evidence="10">
    <location>
        <begin position="72"/>
        <end position="249"/>
    </location>
</feature>
<keyword evidence="4" id="KW-0349">Heme</keyword>
<proteinExistence type="inferred from homology"/>
<keyword evidence="8" id="KW-0560">Oxidoreductase</keyword>
<keyword evidence="5" id="KW-0285">Flavoprotein</keyword>
<comment type="similarity">
    <text evidence="2">Belongs to the NOS family.</text>
</comment>
<evidence type="ECO:0000256" key="1">
    <source>
        <dbReference type="ARBA" id="ARBA00001917"/>
    </source>
</evidence>
<evidence type="ECO:0000256" key="5">
    <source>
        <dbReference type="ARBA" id="ARBA00022643"/>
    </source>
</evidence>
<dbReference type="AlphaFoldDB" id="A0AAE0DQN3"/>
<dbReference type="SUPFAM" id="SSF56512">
    <property type="entry name" value="Nitric oxide (NO) synthase oxygenase domain"/>
    <property type="match status" value="1"/>
</dbReference>
<dbReference type="InterPro" id="IPR036119">
    <property type="entry name" value="NOS_N_sf"/>
</dbReference>
<dbReference type="InterPro" id="IPR004030">
    <property type="entry name" value="NOS_N"/>
</dbReference>
<dbReference type="InterPro" id="IPR050607">
    <property type="entry name" value="NOS"/>
</dbReference>
<keyword evidence="6" id="KW-0479">Metal-binding</keyword>
<comment type="cofactor">
    <cofactor evidence="1">
        <name>FMN</name>
        <dbReference type="ChEBI" id="CHEBI:58210"/>
    </cofactor>
</comment>
<keyword evidence="12" id="KW-1185">Reference proteome</keyword>
<dbReference type="GO" id="GO:0046872">
    <property type="term" value="F:metal ion binding"/>
    <property type="evidence" value="ECO:0007669"/>
    <property type="project" value="UniProtKB-KW"/>
</dbReference>
<dbReference type="Pfam" id="PF02898">
    <property type="entry name" value="NO_synthase"/>
    <property type="match status" value="1"/>
</dbReference>
<dbReference type="GO" id="GO:0005516">
    <property type="term" value="F:calmodulin binding"/>
    <property type="evidence" value="ECO:0007669"/>
    <property type="project" value="UniProtKB-KW"/>
</dbReference>
<evidence type="ECO:0000259" key="10">
    <source>
        <dbReference type="Pfam" id="PF02898"/>
    </source>
</evidence>
<comment type="caution">
    <text evidence="11">The sequence shown here is derived from an EMBL/GenBank/DDBJ whole genome shotgun (WGS) entry which is preliminary data.</text>
</comment>
<evidence type="ECO:0000256" key="7">
    <source>
        <dbReference type="ARBA" id="ARBA00022860"/>
    </source>
</evidence>
<evidence type="ECO:0000256" key="8">
    <source>
        <dbReference type="ARBA" id="ARBA00023002"/>
    </source>
</evidence>
<protein>
    <recommendedName>
        <fullName evidence="3">nitric-oxide synthase (NADPH)</fullName>
        <ecNumber evidence="3">1.14.13.39</ecNumber>
    </recommendedName>
</protein>
<keyword evidence="9" id="KW-0408">Iron</keyword>
<accession>A0AAE0DQN3</accession>
<gene>
    <name evidence="11" type="ORF">OEA41_007753</name>
</gene>
<reference evidence="11" key="1">
    <citation type="submission" date="2022-11" db="EMBL/GenBank/DDBJ databases">
        <title>Chromosomal genome sequence assembly and mating type (MAT) locus characterization of the leprose asexual lichenized fungus Lepraria neglecta (Nyl.) Erichsen.</title>
        <authorList>
            <person name="Allen J.L."/>
            <person name="Pfeffer B."/>
        </authorList>
    </citation>
    <scope>NUCLEOTIDE SEQUENCE</scope>
    <source>
        <strain evidence="11">Allen 5258</strain>
    </source>
</reference>
<dbReference type="Proteomes" id="UP001276659">
    <property type="component" value="Unassembled WGS sequence"/>
</dbReference>